<gene>
    <name evidence="2" type="ORF">SINV_02467</name>
</gene>
<feature type="region of interest" description="Disordered" evidence="1">
    <location>
        <begin position="21"/>
        <end position="44"/>
    </location>
</feature>
<sequence length="135" mass="15090">MLKCHSDLHVVVGSDNSNCSIEENNDLQNNRSGDEVRSDSTSSIGDISLVEEVGQISNEDDEISKQDERKEDSEILQLRKWAVECKIPHAHLDKLLNIFRPRLLPNLPKSSKTFLCTSSAKYVITPMTDNDGSFG</sequence>
<evidence type="ECO:0000313" key="2">
    <source>
        <dbReference type="EMBL" id="EFZ10366.1"/>
    </source>
</evidence>
<protein>
    <submittedName>
        <fullName evidence="2">Uncharacterized protein</fullName>
    </submittedName>
</protein>
<feature type="compositionally biased region" description="Polar residues" evidence="1">
    <location>
        <begin position="21"/>
        <end position="31"/>
    </location>
</feature>
<evidence type="ECO:0000256" key="1">
    <source>
        <dbReference type="SAM" id="MobiDB-lite"/>
    </source>
</evidence>
<accession>E9J9Y6</accession>
<dbReference type="HOGENOM" id="CLU_1888380_0_0_1"/>
<dbReference type="EMBL" id="GL769601">
    <property type="protein sequence ID" value="EFZ10366.1"/>
    <property type="molecule type" value="Genomic_DNA"/>
</dbReference>
<proteinExistence type="predicted"/>
<name>E9J9Y6_SOLIN</name>
<reference evidence="2" key="1">
    <citation type="journal article" date="2011" name="Proc. Natl. Acad. Sci. U.S.A.">
        <title>The genome of the fire ant Solenopsis invicta.</title>
        <authorList>
            <person name="Wurm Y."/>
            <person name="Wang J."/>
            <person name="Riba-Grognuz O."/>
            <person name="Corona M."/>
            <person name="Nygaard S."/>
            <person name="Hunt B.G."/>
            <person name="Ingram K.K."/>
            <person name="Falquet L."/>
            <person name="Nipitwattanaphon M."/>
            <person name="Gotzek D."/>
            <person name="Dijkstra M.B."/>
            <person name="Oettler J."/>
            <person name="Comtesse F."/>
            <person name="Shih C.J."/>
            <person name="Wu W.J."/>
            <person name="Yang C.C."/>
            <person name="Thomas J."/>
            <person name="Beaudoing E."/>
            <person name="Pradervand S."/>
            <person name="Flegel V."/>
            <person name="Cook E.D."/>
            <person name="Fabbretti R."/>
            <person name="Stockinger H."/>
            <person name="Long L."/>
            <person name="Farmerie W.G."/>
            <person name="Oakey J."/>
            <person name="Boomsma J.J."/>
            <person name="Pamilo P."/>
            <person name="Yi S.V."/>
            <person name="Heinze J."/>
            <person name="Goodisman M.A."/>
            <person name="Farinelli L."/>
            <person name="Harshman K."/>
            <person name="Hulo N."/>
            <person name="Cerutti L."/>
            <person name="Xenarios I."/>
            <person name="Shoemaker D."/>
            <person name="Keller L."/>
        </authorList>
    </citation>
    <scope>NUCLEOTIDE SEQUENCE [LARGE SCALE GENOMIC DNA]</scope>
</reference>
<dbReference type="AlphaFoldDB" id="E9J9Y6"/>
<organism>
    <name type="scientific">Solenopsis invicta</name>
    <name type="common">Red imported fire ant</name>
    <name type="synonym">Solenopsis wagneri</name>
    <dbReference type="NCBI Taxonomy" id="13686"/>
    <lineage>
        <taxon>Eukaryota</taxon>
        <taxon>Metazoa</taxon>
        <taxon>Ecdysozoa</taxon>
        <taxon>Arthropoda</taxon>
        <taxon>Hexapoda</taxon>
        <taxon>Insecta</taxon>
        <taxon>Pterygota</taxon>
        <taxon>Neoptera</taxon>
        <taxon>Endopterygota</taxon>
        <taxon>Hymenoptera</taxon>
        <taxon>Apocrita</taxon>
        <taxon>Aculeata</taxon>
        <taxon>Formicoidea</taxon>
        <taxon>Formicidae</taxon>
        <taxon>Myrmicinae</taxon>
        <taxon>Solenopsis</taxon>
    </lineage>
</organism>
<feature type="non-terminal residue" evidence="2">
    <location>
        <position position="135"/>
    </location>
</feature>